<accession>A0ACB5T843</accession>
<name>A0ACB5T843_AMBMO</name>
<keyword evidence="2" id="KW-1185">Reference proteome</keyword>
<reference evidence="1" key="1">
    <citation type="submission" date="2023-04" db="EMBL/GenBank/DDBJ databases">
        <title>Ambrosiozyma monospora NBRC 10751.</title>
        <authorList>
            <person name="Ichikawa N."/>
            <person name="Sato H."/>
            <person name="Tonouchi N."/>
        </authorList>
    </citation>
    <scope>NUCLEOTIDE SEQUENCE</scope>
    <source>
        <strain evidence="1">NBRC 10751</strain>
    </source>
</reference>
<evidence type="ECO:0000313" key="2">
    <source>
        <dbReference type="Proteomes" id="UP001165064"/>
    </source>
</evidence>
<dbReference type="Proteomes" id="UP001165064">
    <property type="component" value="Unassembled WGS sequence"/>
</dbReference>
<proteinExistence type="predicted"/>
<gene>
    <name evidence="1" type="ORF">Amon02_000590800</name>
</gene>
<evidence type="ECO:0000313" key="1">
    <source>
        <dbReference type="EMBL" id="GME83037.1"/>
    </source>
</evidence>
<sequence>MDEIEAYEMIWRHNESCNDPDQIIYVPRFHFSGEVTKENMIRIRTDNDEGRIICGPYLVLENLNDIRIFENDDDEHSWPDWFGQRVQLELDKLKKIGIVHMDVTRGDNFLYNEMNGKVYVIDFRYVKFINVCSNDSQGD</sequence>
<dbReference type="EMBL" id="BSXS01004467">
    <property type="protein sequence ID" value="GME83037.1"/>
    <property type="molecule type" value="Genomic_DNA"/>
</dbReference>
<protein>
    <submittedName>
        <fullName evidence="1">Unnamed protein product</fullName>
    </submittedName>
</protein>
<organism evidence="1 2">
    <name type="scientific">Ambrosiozyma monospora</name>
    <name type="common">Yeast</name>
    <name type="synonym">Endomycopsis monosporus</name>
    <dbReference type="NCBI Taxonomy" id="43982"/>
    <lineage>
        <taxon>Eukaryota</taxon>
        <taxon>Fungi</taxon>
        <taxon>Dikarya</taxon>
        <taxon>Ascomycota</taxon>
        <taxon>Saccharomycotina</taxon>
        <taxon>Pichiomycetes</taxon>
        <taxon>Pichiales</taxon>
        <taxon>Pichiaceae</taxon>
        <taxon>Ambrosiozyma</taxon>
    </lineage>
</organism>
<comment type="caution">
    <text evidence="1">The sequence shown here is derived from an EMBL/GenBank/DDBJ whole genome shotgun (WGS) entry which is preliminary data.</text>
</comment>